<dbReference type="Gene3D" id="1.10.100.10">
    <property type="entry name" value="Insulin-like"/>
    <property type="match status" value="1"/>
</dbReference>
<dbReference type="InterPro" id="IPR022353">
    <property type="entry name" value="Insulin_CS"/>
</dbReference>
<dbReference type="GO" id="GO:0005576">
    <property type="term" value="C:extracellular region"/>
    <property type="evidence" value="ECO:0007669"/>
    <property type="project" value="InterPro"/>
</dbReference>
<feature type="domain" description="Insulin-like" evidence="5">
    <location>
        <begin position="63"/>
        <end position="91"/>
    </location>
</feature>
<evidence type="ECO:0000313" key="7">
    <source>
        <dbReference type="Proteomes" id="UP000820818"/>
    </source>
</evidence>
<dbReference type="Proteomes" id="UP000820818">
    <property type="component" value="Linkage Group LG1"/>
</dbReference>
<keyword evidence="7" id="KW-1185">Reference proteome</keyword>
<dbReference type="GO" id="GO:0005179">
    <property type="term" value="F:hormone activity"/>
    <property type="evidence" value="ECO:0007669"/>
    <property type="project" value="InterPro"/>
</dbReference>
<dbReference type="SUPFAM" id="SSF56994">
    <property type="entry name" value="Insulin-like"/>
    <property type="match status" value="1"/>
</dbReference>
<keyword evidence="3" id="KW-0732">Signal</keyword>
<protein>
    <recommendedName>
        <fullName evidence="5">Insulin-like domain-containing protein</fullName>
    </recommendedName>
</protein>
<evidence type="ECO:0000256" key="3">
    <source>
        <dbReference type="ARBA" id="ARBA00022729"/>
    </source>
</evidence>
<sequence length="213" mass="24207">MGQVCRIPIILFPNITVGAVCRARFFLFVGKMVLLRILHREPSLIVSYSYSNYFLINSTLLTVNAHLGTTRGIIEECCINPCSKDQLTQYCQKKIARISIPMKRYNNINLTTRQKRSQMFVDTNKISKSKRSPPSACTCGNRIHSARSSKNKRKNRKRSTKARRTKDQPLRLSIAGGNTVTSTTESQSVVEAQYIDDWTWNGDEEGLFSVKSH</sequence>
<feature type="region of interest" description="Disordered" evidence="4">
    <location>
        <begin position="125"/>
        <end position="185"/>
    </location>
</feature>
<dbReference type="InterPro" id="IPR036438">
    <property type="entry name" value="Insulin-like_sf"/>
</dbReference>
<accession>A0AAD5Q3V4</accession>
<comment type="similarity">
    <text evidence="1">Belongs to the insulin family.</text>
</comment>
<dbReference type="Pfam" id="PF00049">
    <property type="entry name" value="Insulin"/>
    <property type="match status" value="1"/>
</dbReference>
<dbReference type="PROSITE" id="PS00262">
    <property type="entry name" value="INSULIN"/>
    <property type="match status" value="1"/>
</dbReference>
<evidence type="ECO:0000256" key="2">
    <source>
        <dbReference type="ARBA" id="ARBA00022685"/>
    </source>
</evidence>
<dbReference type="CDD" id="cd04366">
    <property type="entry name" value="IlGF_insulin_bombyxin_like"/>
    <property type="match status" value="1"/>
</dbReference>
<evidence type="ECO:0000259" key="5">
    <source>
        <dbReference type="Pfam" id="PF00049"/>
    </source>
</evidence>
<dbReference type="AlphaFoldDB" id="A0AAD5Q3V4"/>
<evidence type="ECO:0000256" key="4">
    <source>
        <dbReference type="SAM" id="MobiDB-lite"/>
    </source>
</evidence>
<comment type="caution">
    <text evidence="6">The sequence shown here is derived from an EMBL/GenBank/DDBJ whole genome shotgun (WGS) entry which is preliminary data.</text>
</comment>
<feature type="compositionally biased region" description="Basic residues" evidence="4">
    <location>
        <begin position="144"/>
        <end position="164"/>
    </location>
</feature>
<dbReference type="EMBL" id="WJBH02000001">
    <property type="protein sequence ID" value="KAI9565845.1"/>
    <property type="molecule type" value="Genomic_DNA"/>
</dbReference>
<evidence type="ECO:0000256" key="1">
    <source>
        <dbReference type="ARBA" id="ARBA00009034"/>
    </source>
</evidence>
<organism evidence="6 7">
    <name type="scientific">Daphnia sinensis</name>
    <dbReference type="NCBI Taxonomy" id="1820382"/>
    <lineage>
        <taxon>Eukaryota</taxon>
        <taxon>Metazoa</taxon>
        <taxon>Ecdysozoa</taxon>
        <taxon>Arthropoda</taxon>
        <taxon>Crustacea</taxon>
        <taxon>Branchiopoda</taxon>
        <taxon>Diplostraca</taxon>
        <taxon>Cladocera</taxon>
        <taxon>Anomopoda</taxon>
        <taxon>Daphniidae</taxon>
        <taxon>Daphnia</taxon>
        <taxon>Daphnia similis group</taxon>
    </lineage>
</organism>
<proteinExistence type="inferred from homology"/>
<keyword evidence="2" id="KW-0165">Cleavage on pair of basic residues</keyword>
<dbReference type="InterPro" id="IPR016179">
    <property type="entry name" value="Insulin-like"/>
</dbReference>
<gene>
    <name evidence="6" type="ORF">GHT06_009642</name>
</gene>
<name>A0AAD5Q3V4_9CRUS</name>
<evidence type="ECO:0000313" key="6">
    <source>
        <dbReference type="EMBL" id="KAI9565845.1"/>
    </source>
</evidence>
<reference evidence="6 7" key="1">
    <citation type="submission" date="2022-05" db="EMBL/GenBank/DDBJ databases">
        <title>A multi-omics perspective on studying reproductive biology in Daphnia sinensis.</title>
        <authorList>
            <person name="Jia J."/>
        </authorList>
    </citation>
    <scope>NUCLEOTIDE SEQUENCE [LARGE SCALE GENOMIC DNA]</scope>
    <source>
        <strain evidence="6 7">WSL</strain>
    </source>
</reference>